<evidence type="ECO:0000256" key="1">
    <source>
        <dbReference type="SAM" id="Phobius"/>
    </source>
</evidence>
<keyword evidence="1" id="KW-1133">Transmembrane helix</keyword>
<proteinExistence type="predicted"/>
<gene>
    <name evidence="2" type="ORF">A8C56_01140</name>
</gene>
<dbReference type="EMBL" id="CP015772">
    <property type="protein sequence ID" value="ANH79760.1"/>
    <property type="molecule type" value="Genomic_DNA"/>
</dbReference>
<evidence type="ECO:0000313" key="3">
    <source>
        <dbReference type="Proteomes" id="UP000077667"/>
    </source>
</evidence>
<dbReference type="STRING" id="1176587.A8C56_01140"/>
<evidence type="ECO:0000313" key="2">
    <source>
        <dbReference type="EMBL" id="ANH79760.1"/>
    </source>
</evidence>
<protein>
    <submittedName>
        <fullName evidence="2">Uncharacterized protein</fullName>
    </submittedName>
</protein>
<dbReference type="AlphaFoldDB" id="A0A1A9HZ58"/>
<name>A0A1A9HZ58_9BACT</name>
<sequence length="194" mass="21388">MEDKEEILPILSGLKKHHRTVLNAVFSVPDTYFDSFSKKLLQKIRHMEPAEEEQPPFPVLDSISKQMPFTVPDSYFEAPVSYQPKPAPVISFRKGVSIAASFIIIATASIFLVTKKATDDRLYPSSAASINKLSNEQMERFIGGNNAADGSSYKEQAEGNTVDAASLLKDVSSDDLNNFLNETADTGEDLLVNQ</sequence>
<feature type="transmembrane region" description="Helical" evidence="1">
    <location>
        <begin position="95"/>
        <end position="113"/>
    </location>
</feature>
<dbReference type="RefSeq" id="WP_067750954.1">
    <property type="nucleotide sequence ID" value="NZ_CP015772.1"/>
</dbReference>
<accession>A0A1A9HZ58</accession>
<keyword evidence="1" id="KW-0472">Membrane</keyword>
<dbReference type="Proteomes" id="UP000077667">
    <property type="component" value="Chromosome"/>
</dbReference>
<reference evidence="2 3" key="1">
    <citation type="submission" date="2016-05" db="EMBL/GenBank/DDBJ databases">
        <title>Niabella ginsenosidivorans BS26 whole genome sequencing.</title>
        <authorList>
            <person name="Im W.T."/>
            <person name="Siddiqi M.Z."/>
        </authorList>
    </citation>
    <scope>NUCLEOTIDE SEQUENCE [LARGE SCALE GENOMIC DNA]</scope>
    <source>
        <strain evidence="2 3">BS26</strain>
    </source>
</reference>
<keyword evidence="1" id="KW-0812">Transmembrane</keyword>
<organism evidence="2 3">
    <name type="scientific">Niabella ginsenosidivorans</name>
    <dbReference type="NCBI Taxonomy" id="1176587"/>
    <lineage>
        <taxon>Bacteria</taxon>
        <taxon>Pseudomonadati</taxon>
        <taxon>Bacteroidota</taxon>
        <taxon>Chitinophagia</taxon>
        <taxon>Chitinophagales</taxon>
        <taxon>Chitinophagaceae</taxon>
        <taxon>Niabella</taxon>
    </lineage>
</organism>
<dbReference type="KEGG" id="nia:A8C56_01140"/>
<dbReference type="OrthoDB" id="677448at2"/>
<keyword evidence="3" id="KW-1185">Reference proteome</keyword>